<dbReference type="STRING" id="936155.HFELIS_03120"/>
<name>E7A8Q9_HELFC</name>
<feature type="domain" description="Phosphatidic acid phosphatase type 2/haloperoxidase" evidence="2">
    <location>
        <begin position="76"/>
        <end position="188"/>
    </location>
</feature>
<proteinExistence type="predicted"/>
<feature type="transmembrane region" description="Helical" evidence="1">
    <location>
        <begin position="173"/>
        <end position="194"/>
    </location>
</feature>
<reference evidence="3 4" key="1">
    <citation type="journal article" date="2011" name="Genome Biol. Evol.">
        <title>Comparative whole genome sequence analysis of the carcinogenic bacterial model pathogen Helicobacter felis.</title>
        <authorList>
            <person name="Arnold I.C."/>
            <person name="Zigova Z."/>
            <person name="Holden M."/>
            <person name="Lawley T.D."/>
            <person name="Rad R."/>
            <person name="Dougan G."/>
            <person name="Falkow S."/>
            <person name="Bentley S.D."/>
            <person name="Muller A."/>
        </authorList>
    </citation>
    <scope>NUCLEOTIDE SEQUENCE [LARGE SCALE GENOMIC DNA]</scope>
    <source>
        <strain evidence="4">ATCC 49179 / CCUG 28539 / NCTC 12436 / CS1</strain>
    </source>
</reference>
<dbReference type="eggNOG" id="COG0671">
    <property type="taxonomic scope" value="Bacteria"/>
</dbReference>
<dbReference type="InterPro" id="IPR000326">
    <property type="entry name" value="PAP2/HPO"/>
</dbReference>
<evidence type="ECO:0000256" key="1">
    <source>
        <dbReference type="SAM" id="Phobius"/>
    </source>
</evidence>
<dbReference type="InterPro" id="IPR036938">
    <property type="entry name" value="PAP2/HPO_sf"/>
</dbReference>
<dbReference type="Proteomes" id="UP000007934">
    <property type="component" value="Chromosome"/>
</dbReference>
<organism evidence="3 4">
    <name type="scientific">Helicobacter felis (strain ATCC 49179 / CCUG 28539 / NCTC 12436 / CS1)</name>
    <dbReference type="NCBI Taxonomy" id="936155"/>
    <lineage>
        <taxon>Bacteria</taxon>
        <taxon>Pseudomonadati</taxon>
        <taxon>Campylobacterota</taxon>
        <taxon>Epsilonproteobacteria</taxon>
        <taxon>Campylobacterales</taxon>
        <taxon>Helicobacteraceae</taxon>
        <taxon>Helicobacter</taxon>
    </lineage>
</organism>
<dbReference type="PANTHER" id="PTHR14969:SF13">
    <property type="entry name" value="AT30094P"/>
    <property type="match status" value="1"/>
</dbReference>
<evidence type="ECO:0000313" key="3">
    <source>
        <dbReference type="EMBL" id="CBY82396.1"/>
    </source>
</evidence>
<keyword evidence="1" id="KW-0472">Membrane</keyword>
<evidence type="ECO:0000313" key="4">
    <source>
        <dbReference type="Proteomes" id="UP000007934"/>
    </source>
</evidence>
<feature type="transmembrane region" description="Helical" evidence="1">
    <location>
        <begin position="146"/>
        <end position="167"/>
    </location>
</feature>
<dbReference type="Gene3D" id="1.20.144.10">
    <property type="entry name" value="Phosphatidic acid phosphatase type 2/haloperoxidase"/>
    <property type="match status" value="2"/>
</dbReference>
<keyword evidence="1" id="KW-0812">Transmembrane</keyword>
<feature type="transmembrane region" description="Helical" evidence="1">
    <location>
        <begin position="73"/>
        <end position="96"/>
    </location>
</feature>
<gene>
    <name evidence="3" type="ordered locus">Hfelis_03120</name>
</gene>
<dbReference type="EMBL" id="FQ670179">
    <property type="protein sequence ID" value="CBY82396.1"/>
    <property type="molecule type" value="Genomic_DNA"/>
</dbReference>
<dbReference type="CDD" id="cd03392">
    <property type="entry name" value="PAP2_like_2"/>
    <property type="match status" value="1"/>
</dbReference>
<dbReference type="AlphaFoldDB" id="E7A8Q9"/>
<accession>E7A8Q9</accession>
<feature type="transmembrane region" description="Helical" evidence="1">
    <location>
        <begin position="41"/>
        <end position="66"/>
    </location>
</feature>
<dbReference type="Pfam" id="PF01569">
    <property type="entry name" value="PAP2"/>
    <property type="match status" value="1"/>
</dbReference>
<protein>
    <submittedName>
        <fullName evidence="3">Conserved hypothetical integral membrane protein</fullName>
    </submittedName>
</protein>
<dbReference type="PANTHER" id="PTHR14969">
    <property type="entry name" value="SPHINGOSINE-1-PHOSPHATE PHOSPHOHYDROLASE"/>
    <property type="match status" value="1"/>
</dbReference>
<evidence type="ECO:0000259" key="2">
    <source>
        <dbReference type="SMART" id="SM00014"/>
    </source>
</evidence>
<dbReference type="SUPFAM" id="SSF48317">
    <property type="entry name" value="Acid phosphatase/Vanadium-dependent haloperoxidase"/>
    <property type="match status" value="1"/>
</dbReference>
<sequence length="199" mass="22662">MPYEIFSVKTHQEWVEHLDRMVIAWVRTHPIPMAESSYTKFISIITFCAKSKFTLSLAALVGLFYIFIKKNRVLGLGFFLSIVLGETALKVMKLWVARPRPETNGEIVFAHGFSHPSGHALAASLFYGSLLLLVCMSTMKASTKWIFSVALLLWIWFMMYTRIYLGVHYPTDVLGGFLMGMAWACFSMGLYVGWLKNAR</sequence>
<feature type="transmembrane region" description="Helical" evidence="1">
    <location>
        <begin position="116"/>
        <end position="134"/>
    </location>
</feature>
<dbReference type="SMART" id="SM00014">
    <property type="entry name" value="acidPPc"/>
    <property type="match status" value="1"/>
</dbReference>
<keyword evidence="4" id="KW-1185">Reference proteome</keyword>
<dbReference type="HOGENOM" id="CLU_072573_3_3_7"/>
<dbReference type="KEGG" id="hfe:HFELIS_03120"/>
<keyword evidence="1" id="KW-1133">Transmembrane helix</keyword>